<keyword evidence="11" id="KW-1185">Reference proteome</keyword>
<dbReference type="InterPro" id="IPR046953">
    <property type="entry name" value="Spore_GerAC-like_C"/>
</dbReference>
<sequence length="369" mass="39681">MILRKIATVMNGLLIGLTLSACWDSQLLTNKKIVNGISFDAGKDSQLEGSVRTIVLESKGGGQFDVKDEFKKAAGASSTIVASKIDNMLPGTVEISKTHIIIIGEELAKKGILAPLEPIFRSPKGFLEAHLLISKGKASEILGFKRIENNPIAFGIKQILEGAHRGTLVMDPTLYSVWSGVYDPGSDLVLPLIRKATNSSLAIDGIALMQGSRYSGVSVSGEESTILLLMRGTLGKIATLNFPAEHGVISFQVRKLIRKMSLTIDKGTSAIECTVKVELFGSIVSDSGELGSVIDKAQLGKKLSASANAQAAGVIRQMQQADCDALGIGRLLSVQQPGLWKKMNWENEYKDITIKPDFHIHIRSTGLLN</sequence>
<evidence type="ECO:0000256" key="5">
    <source>
        <dbReference type="ARBA" id="ARBA00023136"/>
    </source>
</evidence>
<reference evidence="10 11" key="1">
    <citation type="submission" date="2018-08" db="EMBL/GenBank/DDBJ databases">
        <title>Genomic Encyclopedia of Type Strains, Phase III (KMG-III): the genomes of soil and plant-associated and newly described type strains.</title>
        <authorList>
            <person name="Whitman W."/>
        </authorList>
    </citation>
    <scope>NUCLEOTIDE SEQUENCE [LARGE SCALE GENOMIC DNA]</scope>
    <source>
        <strain evidence="10 11">CGMCC 1.10966</strain>
    </source>
</reference>
<keyword evidence="6" id="KW-0564">Palmitate</keyword>
<evidence type="ECO:0000256" key="3">
    <source>
        <dbReference type="ARBA" id="ARBA00022544"/>
    </source>
</evidence>
<feature type="domain" description="Spore germination GerAC-like C-terminal" evidence="8">
    <location>
        <begin position="204"/>
        <end position="366"/>
    </location>
</feature>
<comment type="similarity">
    <text evidence="2">Belongs to the GerABKC lipoprotein family.</text>
</comment>
<dbReference type="OrthoDB" id="2370124at2"/>
<dbReference type="Pfam" id="PF25198">
    <property type="entry name" value="Spore_GerAC_N"/>
    <property type="match status" value="1"/>
</dbReference>
<keyword evidence="4" id="KW-0732">Signal</keyword>
<dbReference type="GO" id="GO:0009847">
    <property type="term" value="P:spore germination"/>
    <property type="evidence" value="ECO:0007669"/>
    <property type="project" value="InterPro"/>
</dbReference>
<gene>
    <name evidence="10" type="ORF">A8990_12924</name>
</gene>
<dbReference type="Gene3D" id="3.30.300.210">
    <property type="entry name" value="Nutrient germinant receptor protein C, domain 3"/>
    <property type="match status" value="1"/>
</dbReference>
<dbReference type="InterPro" id="IPR057336">
    <property type="entry name" value="GerAC_N"/>
</dbReference>
<proteinExistence type="inferred from homology"/>
<feature type="domain" description="Spore germination protein N-terminal" evidence="9">
    <location>
        <begin position="24"/>
        <end position="194"/>
    </location>
</feature>
<keyword evidence="7" id="KW-0449">Lipoprotein</keyword>
<evidence type="ECO:0000313" key="10">
    <source>
        <dbReference type="EMBL" id="REE70539.1"/>
    </source>
</evidence>
<protein>
    <submittedName>
        <fullName evidence="10">Ger(X)C family germination protein</fullName>
    </submittedName>
</protein>
<dbReference type="InterPro" id="IPR038501">
    <property type="entry name" value="Spore_GerAC_C_sf"/>
</dbReference>
<name>A0A3D9R3F6_9BACL</name>
<dbReference type="NCBIfam" id="TIGR02887">
    <property type="entry name" value="spore_ger_x_C"/>
    <property type="match status" value="1"/>
</dbReference>
<evidence type="ECO:0000256" key="7">
    <source>
        <dbReference type="ARBA" id="ARBA00023288"/>
    </source>
</evidence>
<dbReference type="GO" id="GO:0016020">
    <property type="term" value="C:membrane"/>
    <property type="evidence" value="ECO:0007669"/>
    <property type="project" value="UniProtKB-SubCell"/>
</dbReference>
<organism evidence="10 11">
    <name type="scientific">Paenibacillus taihuensis</name>
    <dbReference type="NCBI Taxonomy" id="1156355"/>
    <lineage>
        <taxon>Bacteria</taxon>
        <taxon>Bacillati</taxon>
        <taxon>Bacillota</taxon>
        <taxon>Bacilli</taxon>
        <taxon>Bacillales</taxon>
        <taxon>Paenibacillaceae</taxon>
        <taxon>Paenibacillus</taxon>
    </lineage>
</organism>
<dbReference type="InterPro" id="IPR008844">
    <property type="entry name" value="Spore_GerAC-like"/>
</dbReference>
<dbReference type="PANTHER" id="PTHR35789">
    <property type="entry name" value="SPORE GERMINATION PROTEIN B3"/>
    <property type="match status" value="1"/>
</dbReference>
<dbReference type="AlphaFoldDB" id="A0A3D9R3F6"/>
<dbReference type="PANTHER" id="PTHR35789:SF1">
    <property type="entry name" value="SPORE GERMINATION PROTEIN B3"/>
    <property type="match status" value="1"/>
</dbReference>
<evidence type="ECO:0000256" key="2">
    <source>
        <dbReference type="ARBA" id="ARBA00007886"/>
    </source>
</evidence>
<dbReference type="RefSeq" id="WP_116191056.1">
    <property type="nucleotide sequence ID" value="NZ_QTTN01000029.1"/>
</dbReference>
<dbReference type="Pfam" id="PF05504">
    <property type="entry name" value="Spore_GerAC"/>
    <property type="match status" value="1"/>
</dbReference>
<comment type="caution">
    <text evidence="10">The sequence shown here is derived from an EMBL/GenBank/DDBJ whole genome shotgun (WGS) entry which is preliminary data.</text>
</comment>
<evidence type="ECO:0000256" key="6">
    <source>
        <dbReference type="ARBA" id="ARBA00023139"/>
    </source>
</evidence>
<dbReference type="PROSITE" id="PS51257">
    <property type="entry name" value="PROKAR_LIPOPROTEIN"/>
    <property type="match status" value="1"/>
</dbReference>
<dbReference type="Proteomes" id="UP000256304">
    <property type="component" value="Unassembled WGS sequence"/>
</dbReference>
<evidence type="ECO:0000259" key="9">
    <source>
        <dbReference type="Pfam" id="PF25198"/>
    </source>
</evidence>
<evidence type="ECO:0000256" key="4">
    <source>
        <dbReference type="ARBA" id="ARBA00022729"/>
    </source>
</evidence>
<evidence type="ECO:0000313" key="11">
    <source>
        <dbReference type="Proteomes" id="UP000256304"/>
    </source>
</evidence>
<comment type="subcellular location">
    <subcellularLocation>
        <location evidence="1">Membrane</location>
        <topology evidence="1">Lipid-anchor</topology>
    </subcellularLocation>
</comment>
<keyword evidence="3" id="KW-0309">Germination</keyword>
<dbReference type="EMBL" id="QTTN01000029">
    <property type="protein sequence ID" value="REE70539.1"/>
    <property type="molecule type" value="Genomic_DNA"/>
</dbReference>
<keyword evidence="5" id="KW-0472">Membrane</keyword>
<accession>A0A3D9R3F6</accession>
<evidence type="ECO:0000259" key="8">
    <source>
        <dbReference type="Pfam" id="PF05504"/>
    </source>
</evidence>
<evidence type="ECO:0000256" key="1">
    <source>
        <dbReference type="ARBA" id="ARBA00004635"/>
    </source>
</evidence>